<dbReference type="CDD" id="cd03230">
    <property type="entry name" value="ABC_DR_subfamily_A"/>
    <property type="match status" value="1"/>
</dbReference>
<dbReference type="GO" id="GO:0016887">
    <property type="term" value="F:ATP hydrolysis activity"/>
    <property type="evidence" value="ECO:0007669"/>
    <property type="project" value="InterPro"/>
</dbReference>
<keyword evidence="3" id="KW-0547">Nucleotide-binding</keyword>
<sequence>MTHQQAPVLAEGLGKRYSRGWALRDCSLEIPPGRVVALVGPNGAGKSTLMGMVTGLVRPTAGRIAVFGEVPSGRGMHSCVAFLTQQKPLYPQFTVAETLRLGRHANPGWDQAYAEELVARAAVPLAAKVGTLSGGQRTRVALALALGKRPRLLMLDEPLADLDPLARQAVLQTLLAECRAQEITVLLSSHVLAELEGVCDHLVLLIAGQVRVAGDVAQLVHEHALLVGPPGQPCPVPQGAIIDSQVVNGVQLVLVPAHAARPAPGWQLHRPRLGQLALSYMRGSGLAVAA</sequence>
<proteinExistence type="inferred from homology"/>
<dbReference type="InterPro" id="IPR017871">
    <property type="entry name" value="ABC_transporter-like_CS"/>
</dbReference>
<feature type="domain" description="ABC transporter" evidence="5">
    <location>
        <begin position="8"/>
        <end position="232"/>
    </location>
</feature>
<evidence type="ECO:0000256" key="1">
    <source>
        <dbReference type="ARBA" id="ARBA00005417"/>
    </source>
</evidence>
<dbReference type="EMBL" id="JACHMH010000001">
    <property type="protein sequence ID" value="MBB4682457.1"/>
    <property type="molecule type" value="Genomic_DNA"/>
</dbReference>
<dbReference type="GO" id="GO:0005524">
    <property type="term" value="F:ATP binding"/>
    <property type="evidence" value="ECO:0007669"/>
    <property type="project" value="UniProtKB-KW"/>
</dbReference>
<dbReference type="AlphaFoldDB" id="A0A7W7CK54"/>
<dbReference type="PROSITE" id="PS00211">
    <property type="entry name" value="ABC_TRANSPORTER_1"/>
    <property type="match status" value="1"/>
</dbReference>
<evidence type="ECO:0000256" key="2">
    <source>
        <dbReference type="ARBA" id="ARBA00022448"/>
    </source>
</evidence>
<evidence type="ECO:0000313" key="6">
    <source>
        <dbReference type="EMBL" id="MBB4682457.1"/>
    </source>
</evidence>
<dbReference type="InterPro" id="IPR003593">
    <property type="entry name" value="AAA+_ATPase"/>
</dbReference>
<dbReference type="SUPFAM" id="SSF52540">
    <property type="entry name" value="P-loop containing nucleoside triphosphate hydrolases"/>
    <property type="match status" value="1"/>
</dbReference>
<dbReference type="PROSITE" id="PS50893">
    <property type="entry name" value="ABC_TRANSPORTER_2"/>
    <property type="match status" value="1"/>
</dbReference>
<evidence type="ECO:0000256" key="3">
    <source>
        <dbReference type="ARBA" id="ARBA00022741"/>
    </source>
</evidence>
<comment type="caution">
    <text evidence="6">The sequence shown here is derived from an EMBL/GenBank/DDBJ whole genome shotgun (WGS) entry which is preliminary data.</text>
</comment>
<dbReference type="RefSeq" id="WP_185009781.1">
    <property type="nucleotide sequence ID" value="NZ_BAAAUI010000007.1"/>
</dbReference>
<dbReference type="Proteomes" id="UP000533598">
    <property type="component" value="Unassembled WGS sequence"/>
</dbReference>
<reference evidence="6 7" key="1">
    <citation type="submission" date="2020-08" db="EMBL/GenBank/DDBJ databases">
        <title>Sequencing the genomes of 1000 actinobacteria strains.</title>
        <authorList>
            <person name="Klenk H.-P."/>
        </authorList>
    </citation>
    <scope>NUCLEOTIDE SEQUENCE [LARGE SCALE GENOMIC DNA]</scope>
    <source>
        <strain evidence="6 7">DSM 44230</strain>
    </source>
</reference>
<evidence type="ECO:0000313" key="7">
    <source>
        <dbReference type="Proteomes" id="UP000533598"/>
    </source>
</evidence>
<dbReference type="PANTHER" id="PTHR43335">
    <property type="entry name" value="ABC TRANSPORTER, ATP-BINDING PROTEIN"/>
    <property type="match status" value="1"/>
</dbReference>
<dbReference type="InterPro" id="IPR003439">
    <property type="entry name" value="ABC_transporter-like_ATP-bd"/>
</dbReference>
<comment type="similarity">
    <text evidence="1">Belongs to the ABC transporter superfamily.</text>
</comment>
<dbReference type="InterPro" id="IPR027417">
    <property type="entry name" value="P-loop_NTPase"/>
</dbReference>
<accession>A0A7W7CK54</accession>
<keyword evidence="7" id="KW-1185">Reference proteome</keyword>
<keyword evidence="2" id="KW-0813">Transport</keyword>
<keyword evidence="4 6" id="KW-0067">ATP-binding</keyword>
<evidence type="ECO:0000259" key="5">
    <source>
        <dbReference type="PROSITE" id="PS50893"/>
    </source>
</evidence>
<dbReference type="Pfam" id="PF00005">
    <property type="entry name" value="ABC_tran"/>
    <property type="match status" value="1"/>
</dbReference>
<dbReference type="Gene3D" id="3.40.50.300">
    <property type="entry name" value="P-loop containing nucleotide triphosphate hydrolases"/>
    <property type="match status" value="1"/>
</dbReference>
<organism evidence="6 7">
    <name type="scientific">Crossiella cryophila</name>
    <dbReference type="NCBI Taxonomy" id="43355"/>
    <lineage>
        <taxon>Bacteria</taxon>
        <taxon>Bacillati</taxon>
        <taxon>Actinomycetota</taxon>
        <taxon>Actinomycetes</taxon>
        <taxon>Pseudonocardiales</taxon>
        <taxon>Pseudonocardiaceae</taxon>
        <taxon>Crossiella</taxon>
    </lineage>
</organism>
<protein>
    <submittedName>
        <fullName evidence="6">ABC-2 type transport system ATP-binding protein</fullName>
    </submittedName>
</protein>
<dbReference type="SMART" id="SM00382">
    <property type="entry name" value="AAA"/>
    <property type="match status" value="1"/>
</dbReference>
<gene>
    <name evidence="6" type="ORF">HNR67_008575</name>
</gene>
<name>A0A7W7CK54_9PSEU</name>
<evidence type="ECO:0000256" key="4">
    <source>
        <dbReference type="ARBA" id="ARBA00022840"/>
    </source>
</evidence>